<evidence type="ECO:0000313" key="1">
    <source>
        <dbReference type="EMBL" id="MBD0222191.1"/>
    </source>
</evidence>
<dbReference type="RefSeq" id="WP_001051774.1">
    <property type="nucleotide sequence ID" value="NZ_CAUZCM010000153.1"/>
</dbReference>
<dbReference type="Proteomes" id="UP000634608">
    <property type="component" value="Unassembled WGS sequence"/>
</dbReference>
<dbReference type="AlphaFoldDB" id="A0A8I0FAE0"/>
<dbReference type="CDD" id="cd14744">
    <property type="entry name" value="PAAR_CT_2"/>
    <property type="match status" value="1"/>
</dbReference>
<dbReference type="InterPro" id="IPR008727">
    <property type="entry name" value="PAAR_motif"/>
</dbReference>
<dbReference type="Gene3D" id="2.60.200.60">
    <property type="match status" value="1"/>
</dbReference>
<gene>
    <name evidence="1" type="ORF">IAG11_20325</name>
</gene>
<name>A0A8I0FAE0_ACIBA</name>
<accession>A0A8I0FAE0</accession>
<reference evidence="1" key="1">
    <citation type="submission" date="2020-08" db="EMBL/GenBank/DDBJ databases">
        <title>Diversity of carbapenem-resistant Acinetobacter baumannii and bacteriophage-mediated spread of the Oxa23 carbapenemase.</title>
        <authorList>
            <person name="Abouelfetouh A."/>
            <person name="Mattock J."/>
            <person name="Turner D."/>
            <person name="Li E."/>
            <person name="Evans B.A."/>
        </authorList>
    </citation>
    <scope>NUCLEOTIDE SEQUENCE</scope>
    <source>
        <strain evidence="1">A86</strain>
    </source>
</reference>
<dbReference type="Pfam" id="PF05488">
    <property type="entry name" value="PAAR_motif"/>
    <property type="match status" value="1"/>
</dbReference>
<evidence type="ECO:0000313" key="2">
    <source>
        <dbReference type="Proteomes" id="UP000634608"/>
    </source>
</evidence>
<dbReference type="EMBL" id="JACSVK010000245">
    <property type="protein sequence ID" value="MBD0222191.1"/>
    <property type="molecule type" value="Genomic_DNA"/>
</dbReference>
<proteinExistence type="predicted"/>
<sequence length="172" mass="19181">MAKGFAIHNAITDHGGVIPSTQSRSSQMGNLFVRAGDGHMCPKCRCWSVVIKSHDHVIFDGKPVAYAGDKLSCGATIQPQQSHVVGESGSPYSGKDSNTQSQKYDEQLKITFNDETDELLKYFDCRVKIGENFRNANLDITGKTNRFYTEGKEPITEIELILKDNIIYFDEL</sequence>
<organism evidence="1 2">
    <name type="scientific">Acinetobacter baumannii</name>
    <dbReference type="NCBI Taxonomy" id="470"/>
    <lineage>
        <taxon>Bacteria</taxon>
        <taxon>Pseudomonadati</taxon>
        <taxon>Pseudomonadota</taxon>
        <taxon>Gammaproteobacteria</taxon>
        <taxon>Moraxellales</taxon>
        <taxon>Moraxellaceae</taxon>
        <taxon>Acinetobacter</taxon>
        <taxon>Acinetobacter calcoaceticus/baumannii complex</taxon>
    </lineage>
</organism>
<comment type="caution">
    <text evidence="1">The sequence shown here is derived from an EMBL/GenBank/DDBJ whole genome shotgun (WGS) entry which is preliminary data.</text>
</comment>
<protein>
    <submittedName>
        <fullName evidence="1">PAAR domain-containing protein</fullName>
    </submittedName>
</protein>